<sequence>MAARGALDWYERTLGWTVDLGDGSPHLVTGRCFDALWLPATAGLPLLARRPRTGPALRAGPTVWLLVAEGSAGDLPGLLQWLGWGTLGPELGLGASGAGGRVPAPPP</sequence>
<protein>
    <submittedName>
        <fullName evidence="1">Uncharacterized protein</fullName>
    </submittedName>
</protein>
<gene>
    <name evidence="1" type="ORF">AN216_24405</name>
</gene>
<proteinExistence type="predicted"/>
<accession>A0A1E7JVA7</accession>
<name>A0A1E7JVA7_9ACTN</name>
<dbReference type="AlphaFoldDB" id="A0A1E7JVA7"/>
<dbReference type="STRING" id="1075402.AN216_24405"/>
<organism evidence="1 2">
    <name type="scientific">Streptomyces oceani</name>
    <dbReference type="NCBI Taxonomy" id="1075402"/>
    <lineage>
        <taxon>Bacteria</taxon>
        <taxon>Bacillati</taxon>
        <taxon>Actinomycetota</taxon>
        <taxon>Actinomycetes</taxon>
        <taxon>Kitasatosporales</taxon>
        <taxon>Streptomycetaceae</taxon>
        <taxon>Streptomyces</taxon>
    </lineage>
</organism>
<evidence type="ECO:0000313" key="2">
    <source>
        <dbReference type="Proteomes" id="UP000176101"/>
    </source>
</evidence>
<reference evidence="1 2" key="1">
    <citation type="journal article" date="2016" name="Front. Microbiol.">
        <title>Comparative Genomics Analysis of Streptomyces Species Reveals Their Adaptation to the Marine Environment and Their Diversity at the Genomic Level.</title>
        <authorList>
            <person name="Tian X."/>
            <person name="Zhang Z."/>
            <person name="Yang T."/>
            <person name="Chen M."/>
            <person name="Li J."/>
            <person name="Chen F."/>
            <person name="Yang J."/>
            <person name="Li W."/>
            <person name="Zhang B."/>
            <person name="Zhang Z."/>
            <person name="Wu J."/>
            <person name="Zhang C."/>
            <person name="Long L."/>
            <person name="Xiao J."/>
        </authorList>
    </citation>
    <scope>NUCLEOTIDE SEQUENCE [LARGE SCALE GENOMIC DNA]</scope>
    <source>
        <strain evidence="1 2">SCSIO 02100</strain>
    </source>
</reference>
<comment type="caution">
    <text evidence="1">The sequence shown here is derived from an EMBL/GenBank/DDBJ whole genome shotgun (WGS) entry which is preliminary data.</text>
</comment>
<evidence type="ECO:0000313" key="1">
    <source>
        <dbReference type="EMBL" id="OEU94387.1"/>
    </source>
</evidence>
<feature type="non-terminal residue" evidence="1">
    <location>
        <position position="107"/>
    </location>
</feature>
<dbReference type="EMBL" id="LJGU01000155">
    <property type="protein sequence ID" value="OEU94387.1"/>
    <property type="molecule type" value="Genomic_DNA"/>
</dbReference>
<dbReference type="Proteomes" id="UP000176101">
    <property type="component" value="Unassembled WGS sequence"/>
</dbReference>
<keyword evidence="2" id="KW-1185">Reference proteome</keyword>